<evidence type="ECO:0000256" key="1">
    <source>
        <dbReference type="SAM" id="MobiDB-lite"/>
    </source>
</evidence>
<dbReference type="OrthoDB" id="5569250at2759"/>
<dbReference type="Proteomes" id="UP000053820">
    <property type="component" value="Unassembled WGS sequence"/>
</dbReference>
<evidence type="ECO:0000313" key="4">
    <source>
        <dbReference type="Proteomes" id="UP000053820"/>
    </source>
</evidence>
<feature type="domain" description="Protein kinase" evidence="2">
    <location>
        <begin position="536"/>
        <end position="893"/>
    </location>
</feature>
<dbReference type="Gene3D" id="1.10.510.10">
    <property type="entry name" value="Transferase(Phosphotransferase) domain 1"/>
    <property type="match status" value="1"/>
</dbReference>
<dbReference type="GO" id="GO:0005524">
    <property type="term" value="F:ATP binding"/>
    <property type="evidence" value="ECO:0007669"/>
    <property type="project" value="InterPro"/>
</dbReference>
<dbReference type="HOGENOM" id="CLU_014277_1_0_1"/>
<reference evidence="3 4" key="1">
    <citation type="submission" date="2014-04" db="EMBL/GenBank/DDBJ databases">
        <title>Evolutionary Origins and Diversification of the Mycorrhizal Mutualists.</title>
        <authorList>
            <consortium name="DOE Joint Genome Institute"/>
            <consortium name="Mycorrhizal Genomics Consortium"/>
            <person name="Kohler A."/>
            <person name="Kuo A."/>
            <person name="Nagy L.G."/>
            <person name="Floudas D."/>
            <person name="Copeland A."/>
            <person name="Barry K.W."/>
            <person name="Cichocki N."/>
            <person name="Veneault-Fourrey C."/>
            <person name="LaButti K."/>
            <person name="Lindquist E.A."/>
            <person name="Lipzen A."/>
            <person name="Lundell T."/>
            <person name="Morin E."/>
            <person name="Murat C."/>
            <person name="Riley R."/>
            <person name="Ohm R."/>
            <person name="Sun H."/>
            <person name="Tunlid A."/>
            <person name="Henrissat B."/>
            <person name="Grigoriev I.V."/>
            <person name="Hibbett D.S."/>
            <person name="Martin F."/>
        </authorList>
    </citation>
    <scope>NUCLEOTIDE SEQUENCE [LARGE SCALE GENOMIC DNA]</scope>
    <source>
        <strain evidence="3 4">MD-312</strain>
    </source>
</reference>
<dbReference type="InterPro" id="IPR040976">
    <property type="entry name" value="Pkinase_fungal"/>
</dbReference>
<evidence type="ECO:0000259" key="2">
    <source>
        <dbReference type="PROSITE" id="PS50011"/>
    </source>
</evidence>
<feature type="region of interest" description="Disordered" evidence="1">
    <location>
        <begin position="435"/>
        <end position="504"/>
    </location>
</feature>
<dbReference type="InterPro" id="IPR000719">
    <property type="entry name" value="Prot_kinase_dom"/>
</dbReference>
<dbReference type="SUPFAM" id="SSF56112">
    <property type="entry name" value="Protein kinase-like (PK-like)"/>
    <property type="match status" value="1"/>
</dbReference>
<feature type="compositionally biased region" description="Basic residues" evidence="1">
    <location>
        <begin position="492"/>
        <end position="503"/>
    </location>
</feature>
<dbReference type="AlphaFoldDB" id="A0A0C9W8V0"/>
<dbReference type="PANTHER" id="PTHR38248:SF2">
    <property type="entry name" value="FUNK1 11"/>
    <property type="match status" value="1"/>
</dbReference>
<feature type="compositionally biased region" description="Low complexity" evidence="1">
    <location>
        <begin position="44"/>
        <end position="60"/>
    </location>
</feature>
<proteinExistence type="predicted"/>
<dbReference type="Pfam" id="PF17667">
    <property type="entry name" value="Pkinase_fungal"/>
    <property type="match status" value="1"/>
</dbReference>
<dbReference type="EMBL" id="KN839848">
    <property type="protein sequence ID" value="KIJ64033.1"/>
    <property type="molecule type" value="Genomic_DNA"/>
</dbReference>
<dbReference type="PROSITE" id="PS00109">
    <property type="entry name" value="PROTEIN_KINASE_TYR"/>
    <property type="match status" value="1"/>
</dbReference>
<dbReference type="GO" id="GO:0004672">
    <property type="term" value="F:protein kinase activity"/>
    <property type="evidence" value="ECO:0007669"/>
    <property type="project" value="InterPro"/>
</dbReference>
<keyword evidence="4" id="KW-1185">Reference proteome</keyword>
<organism evidence="3 4">
    <name type="scientific">Hydnomerulius pinastri MD-312</name>
    <dbReference type="NCBI Taxonomy" id="994086"/>
    <lineage>
        <taxon>Eukaryota</taxon>
        <taxon>Fungi</taxon>
        <taxon>Dikarya</taxon>
        <taxon>Basidiomycota</taxon>
        <taxon>Agaricomycotina</taxon>
        <taxon>Agaricomycetes</taxon>
        <taxon>Agaricomycetidae</taxon>
        <taxon>Boletales</taxon>
        <taxon>Boletales incertae sedis</taxon>
        <taxon>Leucogyrophana</taxon>
    </lineage>
</organism>
<sequence length="925" mass="102649">MHKSKHGKQKAVSSDEETSALEGWMSSSDDEAPPQEYGDKNTNTSQTAGGSSSARSAKGTRNALYRWPQEVKKGSVPRTMPSYVSDGVRSSLSNAMPGQHHTKVAIEDGLKVELVGATFVADDLADQMFGSLISTELASEVLAGLLTEGMVTVEKEMDEKKTEVASHSNDARAAVRHALERALAHGCKRPGVMQHRTPQKNENPTSWNWTWVGYPTRVVEKDLVNYLNKIVDTALGLPILKDRQPRYRFAVPNDTTHAFPLAYPPDKADMRPDFVVLPIEAFTKVKNLGGQDEYTLEEKWLNFTTLRLTGECKASNAKQGATQVQRYMRGTNRMQPWQRFITGLVVTRQQVTFLRAEGSGLELFHMKLEYGRSSLEFVRVLLGIVLADDLVFGLSPHFDLAIEDEETVLPRSLPAPPPASSDGFYRTSTVYFVSHGEHETPGPPDAPASVTLPVSSGTSSNFGSGTTRSSTKRKRKDDAAEEPGTSTTNPPPKKRTAATKSKGKALYAVRKPKRAFGYECLGSLFNVSSLRGRNTRALLVAFLNKTGGKVYAALKISWQDTERAKERTTVRAILDKFRAELHEPSSMALEVQNILAKGWHNNVLFPQSPIEPVEVDSTLRNIRAFTDAEAGAPGLEDRVLDVSWTPLKRPVQYFWSVQDFVKGLIGALRGHQFLTHMGILHRDVSENNIVLGVLPTEERGYIMDMDMAIPYGVPQDPSPEFPIPQDVLLTTANNPGSANSGLEPYKVARTGTAPYMSANVLSGIAPHTHFDDIESFFYVLMLFFVSYKGPLPESELMAAHDRRFALEVTSSRPTHITPWPDEYQKWAGEMDAAMTAKFALMNRDMLAVVQRKLSGFVMERWVKEVVSPIKKLIFGSLALFHSGTYRQVHHEQFIGVLEQWLEENPVPAEGQNSCPFKDENGRQAI</sequence>
<dbReference type="PROSITE" id="PS50011">
    <property type="entry name" value="PROTEIN_KINASE_DOM"/>
    <property type="match status" value="1"/>
</dbReference>
<accession>A0A0C9W8V0</accession>
<dbReference type="PANTHER" id="PTHR38248">
    <property type="entry name" value="FUNK1 6"/>
    <property type="match status" value="1"/>
</dbReference>
<feature type="compositionally biased region" description="Low complexity" evidence="1">
    <location>
        <begin position="455"/>
        <end position="469"/>
    </location>
</feature>
<dbReference type="InterPro" id="IPR011009">
    <property type="entry name" value="Kinase-like_dom_sf"/>
</dbReference>
<name>A0A0C9W8V0_9AGAM</name>
<gene>
    <name evidence="3" type="ORF">HYDPIDRAFT_28927</name>
</gene>
<evidence type="ECO:0000313" key="3">
    <source>
        <dbReference type="EMBL" id="KIJ64033.1"/>
    </source>
</evidence>
<feature type="region of interest" description="Disordered" evidence="1">
    <location>
        <begin position="1"/>
        <end position="66"/>
    </location>
</feature>
<dbReference type="InterPro" id="IPR008266">
    <property type="entry name" value="Tyr_kinase_AS"/>
</dbReference>
<protein>
    <recommendedName>
        <fullName evidence="2">Protein kinase domain-containing protein</fullName>
    </recommendedName>
</protein>